<dbReference type="SMART" id="SM00883">
    <property type="entry name" value="Cpn10"/>
    <property type="match status" value="1"/>
</dbReference>
<dbReference type="EMBL" id="KU970829">
    <property type="protein sequence ID" value="ASN63423.1"/>
    <property type="molecule type" value="Genomic_DNA"/>
</dbReference>
<dbReference type="Gene3D" id="2.30.33.40">
    <property type="entry name" value="GroES chaperonin"/>
    <property type="match status" value="1"/>
</dbReference>
<dbReference type="SUPFAM" id="SSF50129">
    <property type="entry name" value="GroES-like"/>
    <property type="match status" value="1"/>
</dbReference>
<accession>A0A221S3N8</accession>
<organism evidence="2">
    <name type="scientific">uncultured virus</name>
    <dbReference type="NCBI Taxonomy" id="340016"/>
    <lineage>
        <taxon>Viruses</taxon>
        <taxon>environmental samples</taxon>
    </lineage>
</organism>
<reference evidence="2" key="1">
    <citation type="submission" date="2016-03" db="EMBL/GenBank/DDBJ databases">
        <title>Novel chaperonins are prevalent in the virioplankton and link to viral biology and ecology.</title>
        <authorList>
            <person name="Marine R.L."/>
            <person name="Nasko D.J."/>
            <person name="Polson S.W."/>
            <person name="Wommack K.E."/>
        </authorList>
    </citation>
    <scope>NUCLEOTIDE SEQUENCE</scope>
</reference>
<keyword evidence="1" id="KW-0143">Chaperone</keyword>
<dbReference type="InterPro" id="IPR011032">
    <property type="entry name" value="GroES-like_sf"/>
</dbReference>
<dbReference type="GO" id="GO:0005524">
    <property type="term" value="F:ATP binding"/>
    <property type="evidence" value="ECO:0007669"/>
    <property type="project" value="InterPro"/>
</dbReference>
<protein>
    <submittedName>
        <fullName evidence="2">Co-chaperonin GroES</fullName>
    </submittedName>
</protein>
<gene>
    <name evidence="2" type="primary">groES</name>
</gene>
<dbReference type="InterPro" id="IPR020818">
    <property type="entry name" value="Chaperonin_GroES"/>
</dbReference>
<dbReference type="GO" id="GO:0044183">
    <property type="term" value="F:protein folding chaperone"/>
    <property type="evidence" value="ECO:0007669"/>
    <property type="project" value="InterPro"/>
</dbReference>
<dbReference type="Pfam" id="PF00166">
    <property type="entry name" value="Cpn10"/>
    <property type="match status" value="1"/>
</dbReference>
<evidence type="ECO:0000313" key="2">
    <source>
        <dbReference type="EMBL" id="ASN63423.1"/>
    </source>
</evidence>
<sequence length="85" mass="9876">MKAVNNYIIIEKIKEEPQKQNGLLITDNHTKDIRYLRGKVITVGNLVQGVTNDDIIYYDRHAGHGIEYNERLYHVIKEQDVVIVV</sequence>
<name>A0A221S3N8_9VIRU</name>
<proteinExistence type="predicted"/>
<evidence type="ECO:0000256" key="1">
    <source>
        <dbReference type="ARBA" id="ARBA00023186"/>
    </source>
</evidence>
<dbReference type="InterPro" id="IPR037124">
    <property type="entry name" value="Chaperonin_GroES_sf"/>
</dbReference>